<dbReference type="PANTHER" id="PTHR14482:SF0">
    <property type="entry name" value="PROTEIN CUSTOS"/>
    <property type="match status" value="1"/>
</dbReference>
<dbReference type="GO" id="GO:0005635">
    <property type="term" value="C:nuclear envelope"/>
    <property type="evidence" value="ECO:0007669"/>
    <property type="project" value="UniProtKB-SubCell"/>
</dbReference>
<dbReference type="AlphaFoldDB" id="A0A3Q2WQ54"/>
<keyword evidence="5" id="KW-0879">Wnt signaling pathway</keyword>
<dbReference type="GO" id="GO:0030178">
    <property type="term" value="P:negative regulation of Wnt signaling pathway"/>
    <property type="evidence" value="ECO:0007669"/>
    <property type="project" value="TreeGrafter"/>
</dbReference>
<dbReference type="GeneTree" id="ENSGT00390000010771"/>
<evidence type="ECO:0000256" key="6">
    <source>
        <dbReference type="ARBA" id="ARBA00023242"/>
    </source>
</evidence>
<evidence type="ECO:0000256" key="3">
    <source>
        <dbReference type="ARBA" id="ARBA00013465"/>
    </source>
</evidence>
<evidence type="ECO:0000256" key="7">
    <source>
        <dbReference type="SAM" id="MobiDB-lite"/>
    </source>
</evidence>
<dbReference type="InterPro" id="IPR026694">
    <property type="entry name" value="CUSTOS"/>
</dbReference>
<keyword evidence="4" id="KW-0217">Developmental protein</keyword>
<evidence type="ECO:0000256" key="5">
    <source>
        <dbReference type="ARBA" id="ARBA00022687"/>
    </source>
</evidence>
<dbReference type="Ensembl" id="ENSHBUT00000017067.1">
    <property type="protein sequence ID" value="ENSHBUP00000028171.1"/>
    <property type="gene ID" value="ENSHBUG00000011819.1"/>
</dbReference>
<accession>A0A3Q2WQ54</accession>
<proteinExistence type="inferred from homology"/>
<reference evidence="8" key="2">
    <citation type="submission" date="2025-09" db="UniProtKB">
        <authorList>
            <consortium name="Ensembl"/>
        </authorList>
    </citation>
    <scope>IDENTIFICATION</scope>
</reference>
<organism evidence="8 9">
    <name type="scientific">Haplochromis burtoni</name>
    <name type="common">Burton's mouthbrooder</name>
    <name type="synonym">Chromis burtoni</name>
    <dbReference type="NCBI Taxonomy" id="8153"/>
    <lineage>
        <taxon>Eukaryota</taxon>
        <taxon>Metazoa</taxon>
        <taxon>Chordata</taxon>
        <taxon>Craniata</taxon>
        <taxon>Vertebrata</taxon>
        <taxon>Euteleostomi</taxon>
        <taxon>Actinopterygii</taxon>
        <taxon>Neopterygii</taxon>
        <taxon>Teleostei</taxon>
        <taxon>Neoteleostei</taxon>
        <taxon>Acanthomorphata</taxon>
        <taxon>Ovalentaria</taxon>
        <taxon>Cichlomorphae</taxon>
        <taxon>Cichliformes</taxon>
        <taxon>Cichlidae</taxon>
        <taxon>African cichlids</taxon>
        <taxon>Pseudocrenilabrinae</taxon>
        <taxon>Haplochromini</taxon>
        <taxon>Haplochromis</taxon>
    </lineage>
</organism>
<dbReference type="Pfam" id="PF23999">
    <property type="entry name" value="CUSTOS"/>
    <property type="match status" value="2"/>
</dbReference>
<comment type="similarity">
    <text evidence="2">Belongs to the CUSTOS family.</text>
</comment>
<evidence type="ECO:0000313" key="9">
    <source>
        <dbReference type="Proteomes" id="UP000264840"/>
    </source>
</evidence>
<dbReference type="Proteomes" id="UP000264840">
    <property type="component" value="Unplaced"/>
</dbReference>
<keyword evidence="9" id="KW-1185">Reference proteome</keyword>
<evidence type="ECO:0000256" key="1">
    <source>
        <dbReference type="ARBA" id="ARBA00004259"/>
    </source>
</evidence>
<protein>
    <recommendedName>
        <fullName evidence="3">Protein CUSTOS</fullName>
    </recommendedName>
</protein>
<feature type="compositionally biased region" description="Basic residues" evidence="7">
    <location>
        <begin position="182"/>
        <end position="194"/>
    </location>
</feature>
<keyword evidence="6" id="KW-0539">Nucleus</keyword>
<sequence length="217" mass="24456">MSNDKVLCGLHKVFLYNSLVVADHEHDGNELQVTPGFQTHVARKLGHFLDRRRKVNFLLLGFRLFSTSVPGKKAEDPPAPVRRRPAPSSSDSDDEMEMRLKEAAVSVKDLLPSLVLSPPSMESPCSVKMTKTKKKDTDGEESRVKKKKKKNQEDGEQVDSDSTPDAQSNGELTNSEQEHMQVKVKRKKKKKKRKEASDCLKTVFVLGHLRESGYKDI</sequence>
<evidence type="ECO:0000256" key="2">
    <source>
        <dbReference type="ARBA" id="ARBA00008632"/>
    </source>
</evidence>
<feature type="region of interest" description="Disordered" evidence="7">
    <location>
        <begin position="69"/>
        <end position="97"/>
    </location>
</feature>
<dbReference type="GO" id="GO:0060061">
    <property type="term" value="P:Spemann organizer formation"/>
    <property type="evidence" value="ECO:0007669"/>
    <property type="project" value="TreeGrafter"/>
</dbReference>
<feature type="region of interest" description="Disordered" evidence="7">
    <location>
        <begin position="114"/>
        <end position="196"/>
    </location>
</feature>
<evidence type="ECO:0000256" key="4">
    <source>
        <dbReference type="ARBA" id="ARBA00022473"/>
    </source>
</evidence>
<name>A0A3Q2WQ54_HAPBU</name>
<dbReference type="PANTHER" id="PTHR14482">
    <property type="entry name" value="CHROMOSOME 12 ORF 43 HOMOLOG"/>
    <property type="match status" value="1"/>
</dbReference>
<reference evidence="8" key="1">
    <citation type="submission" date="2025-08" db="UniProtKB">
        <authorList>
            <consortium name="Ensembl"/>
        </authorList>
    </citation>
    <scope>IDENTIFICATION</scope>
</reference>
<feature type="compositionally biased region" description="Low complexity" evidence="7">
    <location>
        <begin position="114"/>
        <end position="124"/>
    </location>
</feature>
<evidence type="ECO:0000313" key="8">
    <source>
        <dbReference type="Ensembl" id="ENSHBUP00000028171.1"/>
    </source>
</evidence>
<feature type="compositionally biased region" description="Polar residues" evidence="7">
    <location>
        <begin position="160"/>
        <end position="175"/>
    </location>
</feature>
<dbReference type="GO" id="GO:0016055">
    <property type="term" value="P:Wnt signaling pathway"/>
    <property type="evidence" value="ECO:0007669"/>
    <property type="project" value="UniProtKB-KW"/>
</dbReference>
<comment type="subcellular location">
    <subcellularLocation>
        <location evidence="1">Nucleus envelope</location>
    </subcellularLocation>
</comment>